<gene>
    <name evidence="6" type="ORF">BN2476_250040</name>
</gene>
<accession>A0A1N7S014</accession>
<feature type="transmembrane region" description="Helical" evidence="5">
    <location>
        <begin position="75"/>
        <end position="93"/>
    </location>
</feature>
<protein>
    <submittedName>
        <fullName evidence="6">LrgB family protein</fullName>
    </submittedName>
</protein>
<dbReference type="InterPro" id="IPR007300">
    <property type="entry name" value="CidB/LrgB"/>
</dbReference>
<keyword evidence="2 5" id="KW-0812">Transmembrane</keyword>
<dbReference type="AlphaFoldDB" id="A0A1N7S014"/>
<dbReference type="PANTHER" id="PTHR30249">
    <property type="entry name" value="PUTATIVE SEROTONIN TRANSPORTER"/>
    <property type="match status" value="1"/>
</dbReference>
<sequence length="249" mass="25898">MSTPEITTLARTYLSESPVPALALTIGAYLFACWLHARCRNHPFANPVAIAVTMLIVVLKLTHIDYRVCFAQAQFIHFLLGPAIVALAVPLYRQIHKLRSACFPLLCGLLAGSSVAVLSAVAIALLFHCQATTVVSLAPKSVTAAIAMLISIRVGGIPSLTAAIVIATGITGAVISTLMLGLVGVRRDDARGFAIGVASHGIGTARAFQISEEAGAFAGLGMAMNGIVSAVVLPFVLPALIAMLGRLMT</sequence>
<dbReference type="OrthoDB" id="9811701at2"/>
<dbReference type="EMBL" id="CYGY02000025">
    <property type="protein sequence ID" value="SIT40718.1"/>
    <property type="molecule type" value="Genomic_DNA"/>
</dbReference>
<keyword evidence="3 5" id="KW-1133">Transmembrane helix</keyword>
<dbReference type="Proteomes" id="UP000195569">
    <property type="component" value="Unassembled WGS sequence"/>
</dbReference>
<evidence type="ECO:0000256" key="5">
    <source>
        <dbReference type="SAM" id="Phobius"/>
    </source>
</evidence>
<reference evidence="6" key="1">
    <citation type="submission" date="2016-12" db="EMBL/GenBank/DDBJ databases">
        <authorList>
            <person name="Moulin L."/>
        </authorList>
    </citation>
    <scope>NUCLEOTIDE SEQUENCE [LARGE SCALE GENOMIC DNA]</scope>
    <source>
        <strain evidence="6">STM 7183</strain>
    </source>
</reference>
<feature type="transmembrane region" description="Helical" evidence="5">
    <location>
        <begin position="44"/>
        <end position="63"/>
    </location>
</feature>
<dbReference type="Pfam" id="PF04172">
    <property type="entry name" value="LrgB"/>
    <property type="match status" value="1"/>
</dbReference>
<keyword evidence="7" id="KW-1185">Reference proteome</keyword>
<comment type="caution">
    <text evidence="6">The sequence shown here is derived from an EMBL/GenBank/DDBJ whole genome shotgun (WGS) entry which is preliminary data.</text>
</comment>
<evidence type="ECO:0000313" key="7">
    <source>
        <dbReference type="Proteomes" id="UP000195569"/>
    </source>
</evidence>
<keyword evidence="4 5" id="KW-0472">Membrane</keyword>
<feature type="transmembrane region" description="Helical" evidence="5">
    <location>
        <begin position="105"/>
        <end position="127"/>
    </location>
</feature>
<evidence type="ECO:0000256" key="4">
    <source>
        <dbReference type="ARBA" id="ARBA00023136"/>
    </source>
</evidence>
<evidence type="ECO:0000313" key="6">
    <source>
        <dbReference type="EMBL" id="SIT40718.1"/>
    </source>
</evidence>
<feature type="transmembrane region" description="Helical" evidence="5">
    <location>
        <begin position="20"/>
        <end position="37"/>
    </location>
</feature>
<feature type="transmembrane region" description="Helical" evidence="5">
    <location>
        <begin position="159"/>
        <end position="183"/>
    </location>
</feature>
<evidence type="ECO:0000256" key="2">
    <source>
        <dbReference type="ARBA" id="ARBA00022692"/>
    </source>
</evidence>
<organism evidence="6 7">
    <name type="scientific">Paraburkholderia piptadeniae</name>
    <dbReference type="NCBI Taxonomy" id="1701573"/>
    <lineage>
        <taxon>Bacteria</taxon>
        <taxon>Pseudomonadati</taxon>
        <taxon>Pseudomonadota</taxon>
        <taxon>Betaproteobacteria</taxon>
        <taxon>Burkholderiales</taxon>
        <taxon>Burkholderiaceae</taxon>
        <taxon>Paraburkholderia</taxon>
    </lineage>
</organism>
<dbReference type="RefSeq" id="WP_087734611.1">
    <property type="nucleotide sequence ID" value="NZ_CYGY02000025.1"/>
</dbReference>
<dbReference type="PANTHER" id="PTHR30249:SF0">
    <property type="entry name" value="PLASTIDAL GLYCOLATE_GLYCERATE TRANSLOCATOR 1, CHLOROPLASTIC"/>
    <property type="match status" value="1"/>
</dbReference>
<proteinExistence type="predicted"/>
<name>A0A1N7S014_9BURK</name>
<dbReference type="GO" id="GO:0016020">
    <property type="term" value="C:membrane"/>
    <property type="evidence" value="ECO:0007669"/>
    <property type="project" value="UniProtKB-SubCell"/>
</dbReference>
<evidence type="ECO:0000256" key="1">
    <source>
        <dbReference type="ARBA" id="ARBA00004141"/>
    </source>
</evidence>
<evidence type="ECO:0000256" key="3">
    <source>
        <dbReference type="ARBA" id="ARBA00022989"/>
    </source>
</evidence>
<comment type="subcellular location">
    <subcellularLocation>
        <location evidence="1">Membrane</location>
        <topology evidence="1">Multi-pass membrane protein</topology>
    </subcellularLocation>
</comment>
<feature type="transmembrane region" description="Helical" evidence="5">
    <location>
        <begin position="227"/>
        <end position="247"/>
    </location>
</feature>